<sequence>MLKNSQTPNQTNPEKGAESGNSDSINLDAIATDTTNAINQLPTATQTQLTGTKELLRQLQRIIEAEDNLSPQDKAQALEQVKILAEAGKNPQAPQKQGTGFS</sequence>
<dbReference type="EMBL" id="DS989847">
    <property type="protein sequence ID" value="EDX76137.1"/>
    <property type="molecule type" value="Genomic_DNA"/>
</dbReference>
<evidence type="ECO:0000256" key="1">
    <source>
        <dbReference type="SAM" id="MobiDB-lite"/>
    </source>
</evidence>
<keyword evidence="3" id="KW-1185">Reference proteome</keyword>
<dbReference type="RefSeq" id="WP_006100625.1">
    <property type="nucleotide sequence ID" value="NZ_DS989847.1"/>
</dbReference>
<reference evidence="2 3" key="1">
    <citation type="submission" date="2008-07" db="EMBL/GenBank/DDBJ databases">
        <authorList>
            <person name="Tandeau de Marsac N."/>
            <person name="Ferriera S."/>
            <person name="Johnson J."/>
            <person name="Kravitz S."/>
            <person name="Beeson K."/>
            <person name="Sutton G."/>
            <person name="Rogers Y.-H."/>
            <person name="Friedman R."/>
            <person name="Frazier M."/>
            <person name="Venter J.C."/>
        </authorList>
    </citation>
    <scope>NUCLEOTIDE SEQUENCE [LARGE SCALE GENOMIC DNA]</scope>
    <source>
        <strain evidence="2 3">PCC 7420</strain>
    </source>
</reference>
<protein>
    <submittedName>
        <fullName evidence="2">Uncharacterized protein</fullName>
    </submittedName>
</protein>
<gene>
    <name evidence="2" type="ORF">MC7420_5571</name>
</gene>
<evidence type="ECO:0000313" key="3">
    <source>
        <dbReference type="Proteomes" id="UP000003835"/>
    </source>
</evidence>
<dbReference type="STRING" id="118168.MC7420_5571"/>
<organism evidence="2 3">
    <name type="scientific">Coleofasciculus chthonoplastes PCC 7420</name>
    <dbReference type="NCBI Taxonomy" id="118168"/>
    <lineage>
        <taxon>Bacteria</taxon>
        <taxon>Bacillati</taxon>
        <taxon>Cyanobacteriota</taxon>
        <taxon>Cyanophyceae</taxon>
        <taxon>Coleofasciculales</taxon>
        <taxon>Coleofasciculaceae</taxon>
        <taxon>Coleofasciculus</taxon>
    </lineage>
</organism>
<accession>B4VPI3</accession>
<dbReference type="AlphaFoldDB" id="B4VPI3"/>
<dbReference type="Proteomes" id="UP000003835">
    <property type="component" value="Unassembled WGS sequence"/>
</dbReference>
<evidence type="ECO:0000313" key="2">
    <source>
        <dbReference type="EMBL" id="EDX76137.1"/>
    </source>
</evidence>
<proteinExistence type="predicted"/>
<dbReference type="OrthoDB" id="459496at2"/>
<name>B4VPI3_9CYAN</name>
<dbReference type="eggNOG" id="COG1357">
    <property type="taxonomic scope" value="Bacteria"/>
</dbReference>
<feature type="compositionally biased region" description="Polar residues" evidence="1">
    <location>
        <begin position="1"/>
        <end position="25"/>
    </location>
</feature>
<feature type="region of interest" description="Disordered" evidence="1">
    <location>
        <begin position="1"/>
        <end position="28"/>
    </location>
</feature>
<dbReference type="HOGENOM" id="CLU_2272576_0_0_3"/>